<sequence>MDAKSETKSFPMKGGDDESSYVNNSSLQRKSVDLSKEIIEEAISKNLSIENPKTFWIADLGCSVGSNTLVAVRNIVEAADHKYKSQPEFQVFFNDHASNDFNTLFLSLPSERRYFAAGVPGSFYTRLFPRSSLHIVYSSTALHWLSQVPKEVVDINSSAWNKGRIHYTDAPNEVLQAYSAQYVTDMEAFLLARAHEVVCGGLMFLVIPGVIDGTRDSQTDGGFFDVLGSCLAKMAKMGMVEEAKVDSFNLPVYHTSPKEVIESVEKNGYFTIERLEKMYSTGISIDHIQIFSDHLRAGLEVIIKQHFGFSKSDLDILFDMYTKRLVDSFPTLAKAAEKSLHMFFVLKRKNITIAH</sequence>
<evidence type="ECO:0000313" key="4">
    <source>
        <dbReference type="EMBL" id="KAI3932983.1"/>
    </source>
</evidence>
<dbReference type="InterPro" id="IPR042086">
    <property type="entry name" value="MeTrfase_capping"/>
</dbReference>
<gene>
    <name evidence="4" type="ORF">MKW98_029216</name>
</gene>
<reference evidence="4" key="1">
    <citation type="submission" date="2022-04" db="EMBL/GenBank/DDBJ databases">
        <title>A functionally conserved STORR gene fusion in Papaver species that diverged 16.8 million years ago.</title>
        <authorList>
            <person name="Catania T."/>
        </authorList>
    </citation>
    <scope>NUCLEOTIDE SEQUENCE</scope>
    <source>
        <strain evidence="4">S-188037</strain>
    </source>
</reference>
<feature type="region of interest" description="Disordered" evidence="3">
    <location>
        <begin position="1"/>
        <end position="24"/>
    </location>
</feature>
<keyword evidence="5" id="KW-1185">Reference proteome</keyword>
<keyword evidence="1" id="KW-0479">Metal-binding</keyword>
<dbReference type="GO" id="GO:0046872">
    <property type="term" value="F:metal ion binding"/>
    <property type="evidence" value="ECO:0007669"/>
    <property type="project" value="UniProtKB-KW"/>
</dbReference>
<dbReference type="AlphaFoldDB" id="A0AAD4T2F4"/>
<dbReference type="InterPro" id="IPR029063">
    <property type="entry name" value="SAM-dependent_MTases_sf"/>
</dbReference>
<dbReference type="Proteomes" id="UP001202328">
    <property type="component" value="Unassembled WGS sequence"/>
</dbReference>
<dbReference type="PANTHER" id="PTHR31009">
    <property type="entry name" value="S-ADENOSYL-L-METHIONINE:CARBOXYL METHYLTRANSFERASE FAMILY PROTEIN"/>
    <property type="match status" value="1"/>
</dbReference>
<protein>
    <recommendedName>
        <fullName evidence="6">S-adenosylmethionine-dependent methyltransferase</fullName>
    </recommendedName>
</protein>
<evidence type="ECO:0000256" key="2">
    <source>
        <dbReference type="ARBA" id="ARBA00022842"/>
    </source>
</evidence>
<accession>A0AAD4T2F4</accession>
<evidence type="ECO:0008006" key="6">
    <source>
        <dbReference type="Google" id="ProtNLM"/>
    </source>
</evidence>
<dbReference type="Gene3D" id="1.10.1200.270">
    <property type="entry name" value="Methyltransferase, alpha-helical capping domain"/>
    <property type="match status" value="1"/>
</dbReference>
<evidence type="ECO:0000256" key="1">
    <source>
        <dbReference type="ARBA" id="ARBA00022723"/>
    </source>
</evidence>
<name>A0AAD4T2F4_9MAGN</name>
<dbReference type="SUPFAM" id="SSF53335">
    <property type="entry name" value="S-adenosyl-L-methionine-dependent methyltransferases"/>
    <property type="match status" value="1"/>
</dbReference>
<dbReference type="Pfam" id="PF03492">
    <property type="entry name" value="Methyltransf_7"/>
    <property type="match status" value="1"/>
</dbReference>
<dbReference type="Gene3D" id="3.40.50.150">
    <property type="entry name" value="Vaccinia Virus protein VP39"/>
    <property type="match status" value="1"/>
</dbReference>
<dbReference type="EMBL" id="JAJJMB010006973">
    <property type="protein sequence ID" value="KAI3932983.1"/>
    <property type="molecule type" value="Genomic_DNA"/>
</dbReference>
<evidence type="ECO:0000256" key="3">
    <source>
        <dbReference type="SAM" id="MobiDB-lite"/>
    </source>
</evidence>
<proteinExistence type="predicted"/>
<keyword evidence="2" id="KW-0460">Magnesium</keyword>
<evidence type="ECO:0000313" key="5">
    <source>
        <dbReference type="Proteomes" id="UP001202328"/>
    </source>
</evidence>
<comment type="caution">
    <text evidence="4">The sequence shown here is derived from an EMBL/GenBank/DDBJ whole genome shotgun (WGS) entry which is preliminary data.</text>
</comment>
<dbReference type="GO" id="GO:0008168">
    <property type="term" value="F:methyltransferase activity"/>
    <property type="evidence" value="ECO:0007669"/>
    <property type="project" value="InterPro"/>
</dbReference>
<organism evidence="4 5">
    <name type="scientific">Papaver atlanticum</name>
    <dbReference type="NCBI Taxonomy" id="357466"/>
    <lineage>
        <taxon>Eukaryota</taxon>
        <taxon>Viridiplantae</taxon>
        <taxon>Streptophyta</taxon>
        <taxon>Embryophyta</taxon>
        <taxon>Tracheophyta</taxon>
        <taxon>Spermatophyta</taxon>
        <taxon>Magnoliopsida</taxon>
        <taxon>Ranunculales</taxon>
        <taxon>Papaveraceae</taxon>
        <taxon>Papaveroideae</taxon>
        <taxon>Papaver</taxon>
    </lineage>
</organism>
<dbReference type="InterPro" id="IPR005299">
    <property type="entry name" value="MeTrfase_7"/>
</dbReference>